<protein>
    <recommendedName>
        <fullName evidence="4">Secreted protein</fullName>
    </recommendedName>
</protein>
<reference evidence="2" key="1">
    <citation type="submission" date="2020-12" db="EMBL/GenBank/DDBJ databases">
        <title>WGS assembly of Carya illinoinensis cv. Pawnee.</title>
        <authorList>
            <person name="Platts A."/>
            <person name="Shu S."/>
            <person name="Wright S."/>
            <person name="Barry K."/>
            <person name="Edger P."/>
            <person name="Pires J.C."/>
            <person name="Schmutz J."/>
        </authorList>
    </citation>
    <scope>NUCLEOTIDE SEQUENCE</scope>
    <source>
        <tissue evidence="2">Leaf</tissue>
    </source>
</reference>
<keyword evidence="1" id="KW-0732">Signal</keyword>
<name>A0A8T1RPE4_CARIL</name>
<sequence length="98" mass="11165">MNYQWFSVRCSTVLVQILQLLMLAIPSTKAHKMCIAFPSIVCEVIICSGWKFKNMIILKWRLHQLLHRKDDGAAVPRDELNTGASIYSSSSNLGIDLW</sequence>
<evidence type="ECO:0000313" key="2">
    <source>
        <dbReference type="EMBL" id="KAG6667721.1"/>
    </source>
</evidence>
<feature type="signal peptide" evidence="1">
    <location>
        <begin position="1"/>
        <end position="30"/>
    </location>
</feature>
<evidence type="ECO:0008006" key="4">
    <source>
        <dbReference type="Google" id="ProtNLM"/>
    </source>
</evidence>
<organism evidence="2 3">
    <name type="scientific">Carya illinoinensis</name>
    <name type="common">Pecan</name>
    <dbReference type="NCBI Taxonomy" id="32201"/>
    <lineage>
        <taxon>Eukaryota</taxon>
        <taxon>Viridiplantae</taxon>
        <taxon>Streptophyta</taxon>
        <taxon>Embryophyta</taxon>
        <taxon>Tracheophyta</taxon>
        <taxon>Spermatophyta</taxon>
        <taxon>Magnoliopsida</taxon>
        <taxon>eudicotyledons</taxon>
        <taxon>Gunneridae</taxon>
        <taxon>Pentapetalae</taxon>
        <taxon>rosids</taxon>
        <taxon>fabids</taxon>
        <taxon>Fagales</taxon>
        <taxon>Juglandaceae</taxon>
        <taxon>Carya</taxon>
    </lineage>
</organism>
<feature type="chain" id="PRO_5035789199" description="Secreted protein" evidence="1">
    <location>
        <begin position="31"/>
        <end position="98"/>
    </location>
</feature>
<evidence type="ECO:0000313" key="3">
    <source>
        <dbReference type="Proteomes" id="UP000811609"/>
    </source>
</evidence>
<dbReference type="Proteomes" id="UP000811609">
    <property type="component" value="Chromosome 1"/>
</dbReference>
<evidence type="ECO:0000256" key="1">
    <source>
        <dbReference type="SAM" id="SignalP"/>
    </source>
</evidence>
<keyword evidence="3" id="KW-1185">Reference proteome</keyword>
<gene>
    <name evidence="2" type="ORF">CIPAW_01G120600</name>
</gene>
<dbReference type="AlphaFoldDB" id="A0A8T1RPE4"/>
<accession>A0A8T1RPE4</accession>
<comment type="caution">
    <text evidence="2">The sequence shown here is derived from an EMBL/GenBank/DDBJ whole genome shotgun (WGS) entry which is preliminary data.</text>
</comment>
<proteinExistence type="predicted"/>
<dbReference type="EMBL" id="CM031809">
    <property type="protein sequence ID" value="KAG6667721.1"/>
    <property type="molecule type" value="Genomic_DNA"/>
</dbReference>